<reference evidence="2 3" key="1">
    <citation type="journal article" date="2020" name="Int. J. Syst. Evol. Microbiol.">
        <title>Reclassification of Streptomyces castelarensis and Streptomyces sporoclivatus as later heterotypic synonyms of Streptomyces antimycoticus.</title>
        <authorList>
            <person name="Komaki H."/>
            <person name="Tamura T."/>
        </authorList>
    </citation>
    <scope>NUCLEOTIDE SEQUENCE [LARGE SCALE GENOMIC DNA]</scope>
    <source>
        <strain evidence="2 3">NBRC 100767</strain>
    </source>
</reference>
<accession>A0A499UPP0</accession>
<evidence type="ECO:0000256" key="1">
    <source>
        <dbReference type="SAM" id="MobiDB-lite"/>
    </source>
</evidence>
<evidence type="ECO:0000313" key="2">
    <source>
        <dbReference type="EMBL" id="BBJ43002.1"/>
    </source>
</evidence>
<name>A0A499UPP0_9ACTN</name>
<feature type="compositionally biased region" description="Pro residues" evidence="1">
    <location>
        <begin position="75"/>
        <end position="84"/>
    </location>
</feature>
<protein>
    <submittedName>
        <fullName evidence="2">Uncharacterized protein</fullName>
    </submittedName>
</protein>
<feature type="compositionally biased region" description="Low complexity" evidence="1">
    <location>
        <begin position="85"/>
        <end position="99"/>
    </location>
</feature>
<gene>
    <name evidence="2" type="ORF">SSPO_057200</name>
</gene>
<feature type="region of interest" description="Disordered" evidence="1">
    <location>
        <begin position="1"/>
        <end position="24"/>
    </location>
</feature>
<feature type="region of interest" description="Disordered" evidence="1">
    <location>
        <begin position="38"/>
        <end position="99"/>
    </location>
</feature>
<sequence length="110" mass="11091">MTDSHITQGGTGNPVAPEGTRTAADVVTPELITRLTRGVAGSGTTVSHTPFTGDVLASALPESTPRTSPPRTRTPVPPSGPGPRPRSAGAPPSSSASTICCCAASRRSWT</sequence>
<dbReference type="Proteomes" id="UP000463951">
    <property type="component" value="Chromosome"/>
</dbReference>
<evidence type="ECO:0000313" key="3">
    <source>
        <dbReference type="Proteomes" id="UP000463951"/>
    </source>
</evidence>
<organism evidence="2 3">
    <name type="scientific">Streptomyces antimycoticus</name>
    <dbReference type="NCBI Taxonomy" id="68175"/>
    <lineage>
        <taxon>Bacteria</taxon>
        <taxon>Bacillati</taxon>
        <taxon>Actinomycetota</taxon>
        <taxon>Actinomycetes</taxon>
        <taxon>Kitasatosporales</taxon>
        <taxon>Streptomycetaceae</taxon>
        <taxon>Streptomyces</taxon>
        <taxon>Streptomyces violaceusniger group</taxon>
    </lineage>
</organism>
<feature type="compositionally biased region" description="Low complexity" evidence="1">
    <location>
        <begin position="63"/>
        <end position="74"/>
    </location>
</feature>
<dbReference type="AlphaFoldDB" id="A0A499UPP0"/>
<proteinExistence type="predicted"/>
<dbReference type="EMBL" id="AP019620">
    <property type="protein sequence ID" value="BBJ43002.1"/>
    <property type="molecule type" value="Genomic_DNA"/>
</dbReference>